<keyword evidence="5 11" id="KW-0547">Nucleotide-binding</keyword>
<dbReference type="Gene3D" id="3.40.50.300">
    <property type="entry name" value="P-loop containing nucleotide triphosphate hydrolases"/>
    <property type="match status" value="2"/>
</dbReference>
<dbReference type="NCBIfam" id="TIGR00348">
    <property type="entry name" value="hsdR"/>
    <property type="match status" value="1"/>
</dbReference>
<dbReference type="OrthoDB" id="9758243at2"/>
<keyword evidence="6 11" id="KW-0680">Restriction system</keyword>
<dbReference type="GO" id="GO:0005524">
    <property type="term" value="F:ATP binding"/>
    <property type="evidence" value="ECO:0007669"/>
    <property type="project" value="UniProtKB-KW"/>
</dbReference>
<evidence type="ECO:0000259" key="12">
    <source>
        <dbReference type="PROSITE" id="PS51192"/>
    </source>
</evidence>
<keyword evidence="8 11" id="KW-0378">Hydrolase</keyword>
<evidence type="ECO:0000256" key="7">
    <source>
        <dbReference type="ARBA" id="ARBA00022759"/>
    </source>
</evidence>
<proteinExistence type="inferred from homology"/>
<dbReference type="Pfam" id="PF18766">
    <property type="entry name" value="SWI2_SNF2"/>
    <property type="match status" value="1"/>
</dbReference>
<dbReference type="Pfam" id="PF11867">
    <property type="entry name" value="T1RH-like_C"/>
    <property type="match status" value="1"/>
</dbReference>
<comment type="function">
    <text evidence="11">Subunit R is required for both nuclease and ATPase activities, but not for modification.</text>
</comment>
<comment type="catalytic activity">
    <reaction evidence="1 11">
        <text>Endonucleolytic cleavage of DNA to give random double-stranded fragments with terminal 5'-phosphates, ATP is simultaneously hydrolyzed.</text>
        <dbReference type="EC" id="3.1.21.3"/>
    </reaction>
</comment>
<evidence type="ECO:0000256" key="9">
    <source>
        <dbReference type="ARBA" id="ARBA00022840"/>
    </source>
</evidence>
<dbReference type="EC" id="3.1.21.3" evidence="11"/>
<organism evidence="13 14">
    <name type="scientific">Marinisporobacter balticus</name>
    <dbReference type="NCBI Taxonomy" id="2018667"/>
    <lineage>
        <taxon>Bacteria</taxon>
        <taxon>Bacillati</taxon>
        <taxon>Bacillota</taxon>
        <taxon>Clostridia</taxon>
        <taxon>Peptostreptococcales</taxon>
        <taxon>Thermotaleaceae</taxon>
        <taxon>Marinisporobacter</taxon>
    </lineage>
</organism>
<evidence type="ECO:0000256" key="8">
    <source>
        <dbReference type="ARBA" id="ARBA00022801"/>
    </source>
</evidence>
<keyword evidence="9 11" id="KW-0067">ATP-binding</keyword>
<dbReference type="Gene3D" id="3.90.1570.50">
    <property type="match status" value="1"/>
</dbReference>
<keyword evidence="14" id="KW-1185">Reference proteome</keyword>
<comment type="caution">
    <text evidence="13">The sequence shown here is derived from an EMBL/GenBank/DDBJ whole genome shotgun (WGS) entry which is preliminary data.</text>
</comment>
<dbReference type="Proteomes" id="UP000294919">
    <property type="component" value="Unassembled WGS sequence"/>
</dbReference>
<dbReference type="GO" id="GO:0009035">
    <property type="term" value="F:type I site-specific deoxyribonuclease activity"/>
    <property type="evidence" value="ECO:0007669"/>
    <property type="project" value="UniProtKB-EC"/>
</dbReference>
<dbReference type="InterPro" id="IPR004473">
    <property type="entry name" value="Restrct_endonuc_typeI_HsdR"/>
</dbReference>
<comment type="similarity">
    <text evidence="2 11">Belongs to the HsdR family.</text>
</comment>
<evidence type="ECO:0000313" key="14">
    <source>
        <dbReference type="Proteomes" id="UP000294919"/>
    </source>
</evidence>
<dbReference type="InterPro" id="IPR051268">
    <property type="entry name" value="Type-I_R_enzyme_R_subunit"/>
</dbReference>
<gene>
    <name evidence="13" type="ORF">EV214_12534</name>
</gene>
<dbReference type="Pfam" id="PF04313">
    <property type="entry name" value="HSDR_N"/>
    <property type="match status" value="1"/>
</dbReference>
<dbReference type="CDD" id="cd18800">
    <property type="entry name" value="SF2_C_EcoR124I-like"/>
    <property type="match status" value="1"/>
</dbReference>
<feature type="domain" description="Helicase ATP-binding" evidence="12">
    <location>
        <begin position="305"/>
        <end position="496"/>
    </location>
</feature>
<evidence type="ECO:0000256" key="10">
    <source>
        <dbReference type="ARBA" id="ARBA00023125"/>
    </source>
</evidence>
<evidence type="ECO:0000256" key="11">
    <source>
        <dbReference type="RuleBase" id="RU364115"/>
    </source>
</evidence>
<dbReference type="InterPro" id="IPR014001">
    <property type="entry name" value="Helicase_ATP-bd"/>
</dbReference>
<keyword evidence="10 11" id="KW-0238">DNA-binding</keyword>
<accession>A0A4R2KCN1</accession>
<name>A0A4R2KCN1_9FIRM</name>
<dbReference type="CDD" id="cd22332">
    <property type="entry name" value="HsdR_N"/>
    <property type="match status" value="1"/>
</dbReference>
<evidence type="ECO:0000313" key="13">
    <source>
        <dbReference type="EMBL" id="TCO70664.1"/>
    </source>
</evidence>
<dbReference type="InterPro" id="IPR007409">
    <property type="entry name" value="Restrct_endonuc_type1_HsdR_N"/>
</dbReference>
<sequence length="1060" mass="122058">MSYLGNEYTLAERPAIDYLVNKLGYTYLDGTKLTAETGERESSRGVILVKHLESGLKKLNPWMNHSNLTKAIYTVSHGEQLGTSLHVINEKLYHLIVNLGLSLEQDIDGSGKKQYNTVKFIDFENVSNNTFHVVSQLKIKGVNENCIPDLIIYINGIPVVVIECKSPFKEKESKVRLGKKDGYEQLRRYMNLRGAQMDEGIDQLFHTNFITGIFNKYHGYVGTISSKYNHYLEWKDPYPYKKKDIEDVANNGQNIFIQGILEKENLLKIMQHFILFEEESGNKIKKVARYQQFRAVNKALDRIDSGKTPLDRGGVIWATQGSGKSLSMVMLARLIRRTPSLKDSTIVVITDRVDLDKQIYDTFCRVFPELTLGQKDEDKLLVRVKSVKAMKDLLSKAQPKIIMTTIHKFQSKNADQVIFEDDVINQSLFFEEEVEVLSNKSNIIVMTDEAHRSQYSSLAMNMRMSLPSAAFIGFTGTPIEKDDKDTYRTFGKKIDQYTLSEAVEDGATVGIVYEGRKPELQVKVDTLEEIFKEGFSTYTEEEREAIKAKYANKQAIAEADERIDEIARDLLMHYKENIYPNGFKAQIVCVSRRACAKYYKALNKHMTEFFEEPLEAKVIYSCDNNEVPELKIHKTTKPEQDAMIDRFKKPIEKDRLCFLIVKDMLLTGFDAPIEQVMYLDRPLKEHTLLQAIARTNRTYIQEKNSAPKKYGFIVDYYGIMHHLEEALKVFDKSDIDGQMESLDALYKKMQDYKEAVLRMFMGVDRRDLDAVMRVIEPENKRAEFEMAYKRYATSLEALMPNHVSKDDLNDLKWMAYVRAGAKARFEPEKALDIADCGQKAREIISEHLQAKGVVQWIRPISLLSDDFQETMDTLKSDEAIASSMEHAIKHIISVKMEDNPVHFTSLLEKLQKLLDETQLSWEERRARLKEFIDNEIELSEEDEAGKLGFTSNKEYAFYLKIKEVLNEEEPAENQVAENTVSYTTDADIALYKEMTNDIVHTIKANRLDGFATNKAKADEVERAIFKILSKKYFHVGYNKLKQLINPLLELAKRHYATDHD</sequence>
<dbReference type="SMART" id="SM00487">
    <property type="entry name" value="DEXDc"/>
    <property type="match status" value="1"/>
</dbReference>
<dbReference type="GO" id="GO:0003677">
    <property type="term" value="F:DNA binding"/>
    <property type="evidence" value="ECO:0007669"/>
    <property type="project" value="UniProtKB-KW"/>
</dbReference>
<evidence type="ECO:0000256" key="5">
    <source>
        <dbReference type="ARBA" id="ARBA00022741"/>
    </source>
</evidence>
<dbReference type="InterPro" id="IPR027417">
    <property type="entry name" value="P-loop_NTPase"/>
</dbReference>
<dbReference type="InterPro" id="IPR021810">
    <property type="entry name" value="T1RH-like_C"/>
</dbReference>
<dbReference type="AlphaFoldDB" id="A0A4R2KCN1"/>
<dbReference type="Pfam" id="PF22679">
    <property type="entry name" value="T1R_D3-like"/>
    <property type="match status" value="1"/>
</dbReference>
<dbReference type="SUPFAM" id="SSF52540">
    <property type="entry name" value="P-loop containing nucleoside triphosphate hydrolases"/>
    <property type="match status" value="2"/>
</dbReference>
<dbReference type="PROSITE" id="PS51192">
    <property type="entry name" value="HELICASE_ATP_BIND_1"/>
    <property type="match status" value="1"/>
</dbReference>
<evidence type="ECO:0000256" key="1">
    <source>
        <dbReference type="ARBA" id="ARBA00000851"/>
    </source>
</evidence>
<dbReference type="RefSeq" id="WP_132246992.1">
    <property type="nucleotide sequence ID" value="NZ_SLWV01000025.1"/>
</dbReference>
<dbReference type="PANTHER" id="PTHR30195">
    <property type="entry name" value="TYPE I SITE-SPECIFIC DEOXYRIBONUCLEASE PROTEIN SUBUNIT M AND R"/>
    <property type="match status" value="1"/>
</dbReference>
<comment type="subunit">
    <text evidence="3 11">The type I restriction/modification system is composed of three polypeptides R, M and S.</text>
</comment>
<reference evidence="13 14" key="1">
    <citation type="submission" date="2019-03" db="EMBL/GenBank/DDBJ databases">
        <title>Genomic Encyclopedia of Type Strains, Phase IV (KMG-IV): sequencing the most valuable type-strain genomes for metagenomic binning, comparative biology and taxonomic classification.</title>
        <authorList>
            <person name="Goeker M."/>
        </authorList>
    </citation>
    <scope>NUCLEOTIDE SEQUENCE [LARGE SCALE GENOMIC DNA]</scope>
    <source>
        <strain evidence="13 14">DSM 102940</strain>
    </source>
</reference>
<evidence type="ECO:0000256" key="4">
    <source>
        <dbReference type="ARBA" id="ARBA00022722"/>
    </source>
</evidence>
<keyword evidence="7" id="KW-0255">Endonuclease</keyword>
<evidence type="ECO:0000256" key="2">
    <source>
        <dbReference type="ARBA" id="ARBA00008598"/>
    </source>
</evidence>
<dbReference type="InterPro" id="IPR055180">
    <property type="entry name" value="HsdR_RecA-like_helicase_dom_2"/>
</dbReference>
<keyword evidence="4" id="KW-0540">Nuclease</keyword>
<dbReference type="CDD" id="cd18030">
    <property type="entry name" value="DEXHc_RE_I_HsdR"/>
    <property type="match status" value="1"/>
</dbReference>
<dbReference type="EMBL" id="SLWV01000025">
    <property type="protein sequence ID" value="TCO70664.1"/>
    <property type="molecule type" value="Genomic_DNA"/>
</dbReference>
<evidence type="ECO:0000256" key="3">
    <source>
        <dbReference type="ARBA" id="ARBA00011296"/>
    </source>
</evidence>
<dbReference type="GO" id="GO:0009307">
    <property type="term" value="P:DNA restriction-modification system"/>
    <property type="evidence" value="ECO:0007669"/>
    <property type="project" value="UniProtKB-KW"/>
</dbReference>
<dbReference type="PANTHER" id="PTHR30195:SF15">
    <property type="entry name" value="TYPE I RESTRICTION ENZYME HINDI ENDONUCLEASE SUBUNIT"/>
    <property type="match status" value="1"/>
</dbReference>
<dbReference type="InterPro" id="IPR040980">
    <property type="entry name" value="SWI2_SNF2"/>
</dbReference>
<protein>
    <recommendedName>
        <fullName evidence="11">Type I restriction enzyme endonuclease subunit</fullName>
        <shortName evidence="11">R protein</shortName>
        <ecNumber evidence="11">3.1.21.3</ecNumber>
    </recommendedName>
    <alternativeName>
        <fullName evidence="11">Type-1 restriction enzyme R protein</fullName>
    </alternativeName>
</protein>
<evidence type="ECO:0000256" key="6">
    <source>
        <dbReference type="ARBA" id="ARBA00022747"/>
    </source>
</evidence>